<organism evidence="7 8">
    <name type="scientific">Saprospira grandis DSM 2844</name>
    <dbReference type="NCBI Taxonomy" id="694433"/>
    <lineage>
        <taxon>Bacteria</taxon>
        <taxon>Pseudomonadati</taxon>
        <taxon>Bacteroidota</taxon>
        <taxon>Saprospiria</taxon>
        <taxon>Saprospirales</taxon>
        <taxon>Saprospiraceae</taxon>
        <taxon>Saprospira</taxon>
    </lineage>
</organism>
<dbReference type="SUPFAM" id="SSF56317">
    <property type="entry name" value="Carbon-nitrogen hydrolase"/>
    <property type="match status" value="1"/>
</dbReference>
<evidence type="ECO:0000256" key="2">
    <source>
        <dbReference type="ARBA" id="ARBA00022801"/>
    </source>
</evidence>
<dbReference type="InterPro" id="IPR036526">
    <property type="entry name" value="C-N_Hydrolase_sf"/>
</dbReference>
<dbReference type="FunFam" id="3.60.110.10:FF:000004">
    <property type="entry name" value="Carbon-nitrogen hydrolase"/>
    <property type="match status" value="1"/>
</dbReference>
<evidence type="ECO:0000256" key="4">
    <source>
        <dbReference type="ARBA" id="ARBA00052904"/>
    </source>
</evidence>
<comment type="catalytic activity">
    <reaction evidence="4">
        <text>a monoamide of a dicarboxylate + H2O = a dicarboxylate + NH4(+)</text>
        <dbReference type="Rhea" id="RHEA:11716"/>
        <dbReference type="ChEBI" id="CHEBI:15377"/>
        <dbReference type="ChEBI" id="CHEBI:28938"/>
        <dbReference type="ChEBI" id="CHEBI:28965"/>
        <dbReference type="ChEBI" id="CHEBI:77450"/>
        <dbReference type="EC" id="3.5.1.3"/>
    </reaction>
</comment>
<dbReference type="Gene3D" id="3.60.110.10">
    <property type="entry name" value="Carbon-nitrogen hydrolase"/>
    <property type="match status" value="1"/>
</dbReference>
<dbReference type="PANTHER" id="PTHR47799">
    <property type="entry name" value="OMEGA-AMIDASE YAFV"/>
    <property type="match status" value="1"/>
</dbReference>
<dbReference type="InterPro" id="IPR052737">
    <property type="entry name" value="Omega-amidase_YafV"/>
</dbReference>
<sequence>MNITLVQANLHWEDALANLAHFDQLLAPLAPKESDLIILPEMFTTGFSMQPQKLAEPMMGPAMQWMQQKAQALETVLAGSLIIEENGKYYNRFVWMPPSGDYLCYDKRHLFTMAQEDLHYEAGQEKIIIAYKGWRICPFVCYDLRFPVWNRNRQEDNYDLAIYVANWPDKRSAHWRALLQARAIENQAYVAAVNRLGTDGTDLYYSGYSSLIAADGEILFQLKGKEQIKNIEISIDELLAIRKRLPFLKDRTK</sequence>
<dbReference type="EMBL" id="JH719942">
    <property type="protein sequence ID" value="EJF52266.1"/>
    <property type="molecule type" value="Genomic_DNA"/>
</dbReference>
<evidence type="ECO:0000256" key="5">
    <source>
        <dbReference type="ARBA" id="ARBA00072139"/>
    </source>
</evidence>
<gene>
    <name evidence="7" type="ORF">SapgrDRAFT_0522</name>
</gene>
<dbReference type="GO" id="GO:0050152">
    <property type="term" value="F:omega-amidase activity"/>
    <property type="evidence" value="ECO:0007669"/>
    <property type="project" value="UniProtKB-EC"/>
</dbReference>
<dbReference type="InterPro" id="IPR003010">
    <property type="entry name" value="C-N_Hydrolase"/>
</dbReference>
<dbReference type="NCBIfam" id="NF007757">
    <property type="entry name" value="PRK10438.1"/>
    <property type="match status" value="1"/>
</dbReference>
<evidence type="ECO:0000259" key="6">
    <source>
        <dbReference type="PROSITE" id="PS50263"/>
    </source>
</evidence>
<dbReference type="Pfam" id="PF00795">
    <property type="entry name" value="CN_hydrolase"/>
    <property type="match status" value="1"/>
</dbReference>
<dbReference type="Proteomes" id="UP000005113">
    <property type="component" value="Unassembled WGS sequence"/>
</dbReference>
<evidence type="ECO:0000256" key="1">
    <source>
        <dbReference type="ARBA" id="ARBA00010613"/>
    </source>
</evidence>
<keyword evidence="2 7" id="KW-0378">Hydrolase</keyword>
<dbReference type="HOGENOM" id="CLU_030130_3_7_10"/>
<protein>
    <recommendedName>
        <fullName evidence="5">Omega-amidase YafV</fullName>
        <ecNumber evidence="3">3.5.1.3</ecNumber>
    </recommendedName>
</protein>
<dbReference type="CDD" id="cd07575">
    <property type="entry name" value="Xc-1258_like"/>
    <property type="match status" value="1"/>
</dbReference>
<comment type="similarity">
    <text evidence="1">Belongs to the carbon-nitrogen hydrolase superfamily. NIT1/NIT2 family.</text>
</comment>
<dbReference type="PANTHER" id="PTHR47799:SF1">
    <property type="entry name" value="OMEGA-AMIDASE YAFV"/>
    <property type="match status" value="1"/>
</dbReference>
<evidence type="ECO:0000313" key="8">
    <source>
        <dbReference type="Proteomes" id="UP000005113"/>
    </source>
</evidence>
<dbReference type="EC" id="3.5.1.3" evidence="3"/>
<reference evidence="8" key="1">
    <citation type="journal article" date="2012" name="Stand. Genomic Sci.">
        <title>Permanent draft genome sequence of the gliding predator Saprospira grandis strain Sa g1 (= HR1).</title>
        <authorList>
            <person name="Mavromatis K."/>
            <person name="Chertkov O."/>
            <person name="Lapidus A."/>
            <person name="Nolan M."/>
            <person name="Lucas S."/>
            <person name="Tice H."/>
            <person name="Del Rio T.G."/>
            <person name="Cheng J.F."/>
            <person name="Han C."/>
            <person name="Tapia R."/>
            <person name="Bruce D."/>
            <person name="Goodwin L.A."/>
            <person name="Pitluck S."/>
            <person name="Huntemann M."/>
            <person name="Liolios K."/>
            <person name="Pagani I."/>
            <person name="Ivanova N."/>
            <person name="Mikhailova N."/>
            <person name="Pati A."/>
            <person name="Chen A."/>
            <person name="Palaniappan K."/>
            <person name="Land M."/>
            <person name="Brambilla E.M."/>
            <person name="Rohde M."/>
            <person name="Spring S."/>
            <person name="Goker M."/>
            <person name="Detter J.C."/>
            <person name="Bristow J."/>
            <person name="Eisen J.A."/>
            <person name="Markowitz V."/>
            <person name="Hugenholtz P."/>
            <person name="Kyrpides N.C."/>
            <person name="Klenk H.P."/>
            <person name="Woyke T."/>
        </authorList>
    </citation>
    <scope>NUCLEOTIDE SEQUENCE [LARGE SCALE GENOMIC DNA]</scope>
    <source>
        <strain evidence="8">DSM 2844</strain>
    </source>
</reference>
<name>J0XTM3_9BACT</name>
<accession>J0XTM3</accession>
<feature type="domain" description="CN hydrolase" evidence="6">
    <location>
        <begin position="1"/>
        <end position="235"/>
    </location>
</feature>
<dbReference type="RefSeq" id="WP_002657123.1">
    <property type="nucleotide sequence ID" value="NZ_JH719942.1"/>
</dbReference>
<evidence type="ECO:0000256" key="3">
    <source>
        <dbReference type="ARBA" id="ARBA00039118"/>
    </source>
</evidence>
<dbReference type="OrthoDB" id="9811121at2"/>
<dbReference type="PROSITE" id="PS50263">
    <property type="entry name" value="CN_HYDROLASE"/>
    <property type="match status" value="1"/>
</dbReference>
<dbReference type="AlphaFoldDB" id="J0XTM3"/>
<dbReference type="GO" id="GO:0106008">
    <property type="term" value="F:2-oxoglutaramate amidase activity"/>
    <property type="evidence" value="ECO:0007669"/>
    <property type="project" value="TreeGrafter"/>
</dbReference>
<evidence type="ECO:0000313" key="7">
    <source>
        <dbReference type="EMBL" id="EJF52266.1"/>
    </source>
</evidence>
<proteinExistence type="inferred from homology"/>